<organism evidence="2 3">
    <name type="scientific">Microtetraspora glauca</name>
    <dbReference type="NCBI Taxonomy" id="1996"/>
    <lineage>
        <taxon>Bacteria</taxon>
        <taxon>Bacillati</taxon>
        <taxon>Actinomycetota</taxon>
        <taxon>Actinomycetes</taxon>
        <taxon>Streptosporangiales</taxon>
        <taxon>Streptosporangiaceae</taxon>
        <taxon>Microtetraspora</taxon>
    </lineage>
</organism>
<name>A0ABV3G6N2_MICGL</name>
<evidence type="ECO:0008006" key="4">
    <source>
        <dbReference type="Google" id="ProtNLM"/>
    </source>
</evidence>
<evidence type="ECO:0000313" key="3">
    <source>
        <dbReference type="Proteomes" id="UP001551675"/>
    </source>
</evidence>
<evidence type="ECO:0000256" key="1">
    <source>
        <dbReference type="SAM" id="MobiDB-lite"/>
    </source>
</evidence>
<feature type="compositionally biased region" description="Low complexity" evidence="1">
    <location>
        <begin position="94"/>
        <end position="105"/>
    </location>
</feature>
<dbReference type="RefSeq" id="WP_358128942.1">
    <property type="nucleotide sequence ID" value="NZ_JBFALK010000001.1"/>
</dbReference>
<comment type="caution">
    <text evidence="2">The sequence shown here is derived from an EMBL/GenBank/DDBJ whole genome shotgun (WGS) entry which is preliminary data.</text>
</comment>
<dbReference type="Proteomes" id="UP001551675">
    <property type="component" value="Unassembled WGS sequence"/>
</dbReference>
<accession>A0ABV3G6N2</accession>
<protein>
    <recommendedName>
        <fullName evidence="4">WXG100 family type VII secretion target</fullName>
    </recommendedName>
</protein>
<evidence type="ECO:0000313" key="2">
    <source>
        <dbReference type="EMBL" id="MEV0967290.1"/>
    </source>
</evidence>
<sequence length="111" mass="11424">MSEPGGIEVSHTDLRAAGEGLARVGENMAREAEIFGTELAGRLDPWGDDELGSMCGPIYAMIRREALDAYMTLAGGIRDAGTAVEAMSGNHGGAESASAQAAADAVPDRMV</sequence>
<gene>
    <name evidence="2" type="ORF">AB0I59_01545</name>
</gene>
<keyword evidence="3" id="KW-1185">Reference proteome</keyword>
<dbReference type="EMBL" id="JBFALK010000001">
    <property type="protein sequence ID" value="MEV0967290.1"/>
    <property type="molecule type" value="Genomic_DNA"/>
</dbReference>
<feature type="region of interest" description="Disordered" evidence="1">
    <location>
        <begin position="88"/>
        <end position="111"/>
    </location>
</feature>
<proteinExistence type="predicted"/>
<reference evidence="2 3" key="1">
    <citation type="submission" date="2024-06" db="EMBL/GenBank/DDBJ databases">
        <title>The Natural Products Discovery Center: Release of the First 8490 Sequenced Strains for Exploring Actinobacteria Biosynthetic Diversity.</title>
        <authorList>
            <person name="Kalkreuter E."/>
            <person name="Kautsar S.A."/>
            <person name="Yang D."/>
            <person name="Bader C.D."/>
            <person name="Teijaro C.N."/>
            <person name="Fluegel L."/>
            <person name="Davis C.M."/>
            <person name="Simpson J.R."/>
            <person name="Lauterbach L."/>
            <person name="Steele A.D."/>
            <person name="Gui C."/>
            <person name="Meng S."/>
            <person name="Li G."/>
            <person name="Viehrig K."/>
            <person name="Ye F."/>
            <person name="Su P."/>
            <person name="Kiefer A.F."/>
            <person name="Nichols A."/>
            <person name="Cepeda A.J."/>
            <person name="Yan W."/>
            <person name="Fan B."/>
            <person name="Jiang Y."/>
            <person name="Adhikari A."/>
            <person name="Zheng C.-J."/>
            <person name="Schuster L."/>
            <person name="Cowan T.M."/>
            <person name="Smanski M.J."/>
            <person name="Chevrette M.G."/>
            <person name="De Carvalho L.P.S."/>
            <person name="Shen B."/>
        </authorList>
    </citation>
    <scope>NUCLEOTIDE SEQUENCE [LARGE SCALE GENOMIC DNA]</scope>
    <source>
        <strain evidence="2 3">NPDC050100</strain>
    </source>
</reference>